<dbReference type="InterPro" id="IPR016130">
    <property type="entry name" value="Tyr_Pase_AS"/>
</dbReference>
<evidence type="ECO:0000259" key="2">
    <source>
        <dbReference type="PROSITE" id="PS50056"/>
    </source>
</evidence>
<reference evidence="3 4" key="1">
    <citation type="submission" date="2016-02" db="EMBL/GenBank/DDBJ databases">
        <title>Genome sequence of Clostridium thermobutyricum DSM 4928.</title>
        <authorList>
            <person name="Poehlein A."/>
            <person name="Daniel R."/>
        </authorList>
    </citation>
    <scope>NUCLEOTIDE SEQUENCE [LARGE SCALE GENOMIC DNA]</scope>
    <source>
        <strain evidence="3 4">DSM 4928</strain>
    </source>
</reference>
<keyword evidence="3" id="KW-0378">Hydrolase</keyword>
<proteinExistence type="predicted"/>
<dbReference type="SUPFAM" id="SSF52799">
    <property type="entry name" value="(Phosphotyrosine protein) phosphatases II"/>
    <property type="match status" value="1"/>
</dbReference>
<dbReference type="InterPro" id="IPR000387">
    <property type="entry name" value="Tyr_Pase_dom"/>
</dbReference>
<feature type="domain" description="Tyrosine specific protein phosphatases" evidence="2">
    <location>
        <begin position="198"/>
        <end position="246"/>
    </location>
</feature>
<dbReference type="EMBL" id="LTAY01000032">
    <property type="protein sequence ID" value="OPX48392.1"/>
    <property type="molecule type" value="Genomic_DNA"/>
</dbReference>
<organism evidence="3 4">
    <name type="scientific">Clostridium thermobutyricum DSM 4928</name>
    <dbReference type="NCBI Taxonomy" id="1121339"/>
    <lineage>
        <taxon>Bacteria</taxon>
        <taxon>Bacillati</taxon>
        <taxon>Bacillota</taxon>
        <taxon>Clostridia</taxon>
        <taxon>Eubacteriales</taxon>
        <taxon>Clostridiaceae</taxon>
        <taxon>Clostridium</taxon>
    </lineage>
</organism>
<dbReference type="AlphaFoldDB" id="A0A1V4SW32"/>
<evidence type="ECO:0000313" key="4">
    <source>
        <dbReference type="Proteomes" id="UP000191448"/>
    </source>
</evidence>
<accession>A0A1V4SW32</accession>
<dbReference type="Gene3D" id="3.30.70.1690">
    <property type="match status" value="1"/>
</dbReference>
<feature type="signal peptide" evidence="1">
    <location>
        <begin position="1"/>
        <end position="21"/>
    </location>
</feature>
<sequence>MKKTFKLIPFLLVLISFSLFGGSVSTLALQYNEVPISEQILVFDNNNTNRLPNNFRKSTDPVDNSTNLNLSGLKELNISGSQQFSKFNLELLKKQLPSDKNLVFIDLRQESHGFINGLPISWEGDGDKANMGLSYNQVIARNNAQLAKIKIGEPLTIKNTTIVPKEVYSEETLIKENNNQYIRIPVTDTKLPTPEMVDLFVSSVANLPENSWLHFHCKEGIGRTTTFMTMFDMMKNAKTVPLNDIVLRQIKLANLEDKEKGLESSNRMAFYNKFYAYAKNGDFTKKFSEFNN</sequence>
<dbReference type="PROSITE" id="PS50056">
    <property type="entry name" value="TYR_PHOSPHATASE_2"/>
    <property type="match status" value="1"/>
</dbReference>
<dbReference type="PROSITE" id="PS00383">
    <property type="entry name" value="TYR_PHOSPHATASE_1"/>
    <property type="match status" value="1"/>
</dbReference>
<dbReference type="GO" id="GO:0004725">
    <property type="term" value="F:protein tyrosine phosphatase activity"/>
    <property type="evidence" value="ECO:0007669"/>
    <property type="project" value="UniProtKB-EC"/>
</dbReference>
<dbReference type="Gene3D" id="3.90.190.10">
    <property type="entry name" value="Protein tyrosine phosphatase superfamily"/>
    <property type="match status" value="1"/>
</dbReference>
<gene>
    <name evidence="3" type="primary">hopD2_1</name>
    <name evidence="3" type="ORF">CLTHE_12150</name>
</gene>
<dbReference type="InterPro" id="IPR029021">
    <property type="entry name" value="Prot-tyrosine_phosphatase-like"/>
</dbReference>
<dbReference type="SMART" id="SM01301">
    <property type="entry name" value="PTPlike_phytase"/>
    <property type="match status" value="1"/>
</dbReference>
<dbReference type="OrthoDB" id="21920at2"/>
<evidence type="ECO:0000313" key="3">
    <source>
        <dbReference type="EMBL" id="OPX48392.1"/>
    </source>
</evidence>
<evidence type="ECO:0000256" key="1">
    <source>
        <dbReference type="SAM" id="SignalP"/>
    </source>
</evidence>
<dbReference type="Pfam" id="PF14566">
    <property type="entry name" value="PTPlike_phytase"/>
    <property type="match status" value="1"/>
</dbReference>
<keyword evidence="1" id="KW-0732">Signal</keyword>
<dbReference type="Proteomes" id="UP000191448">
    <property type="component" value="Unassembled WGS sequence"/>
</dbReference>
<feature type="chain" id="PRO_5038704597" evidence="1">
    <location>
        <begin position="22"/>
        <end position="292"/>
    </location>
</feature>
<dbReference type="EC" id="3.1.3.48" evidence="3"/>
<comment type="caution">
    <text evidence="3">The sequence shown here is derived from an EMBL/GenBank/DDBJ whole genome shotgun (WGS) entry which is preliminary data.</text>
</comment>
<dbReference type="RefSeq" id="WP_080022466.1">
    <property type="nucleotide sequence ID" value="NZ_LTAY01000032.1"/>
</dbReference>
<name>A0A1V4SW32_9CLOT</name>
<protein>
    <submittedName>
        <fullName evidence="3">Effector protein hopD2</fullName>
        <ecNumber evidence="3">3.1.3.48</ecNumber>
    </submittedName>
</protein>